<keyword evidence="3" id="KW-1185">Reference proteome</keyword>
<feature type="signal peptide" evidence="1">
    <location>
        <begin position="1"/>
        <end position="21"/>
    </location>
</feature>
<feature type="chain" id="PRO_5045394740" description="J domain-containing protein" evidence="1">
    <location>
        <begin position="22"/>
        <end position="258"/>
    </location>
</feature>
<comment type="caution">
    <text evidence="2">The sequence shown here is derived from an EMBL/GenBank/DDBJ whole genome shotgun (WGS) entry which is preliminary data.</text>
</comment>
<feature type="non-terminal residue" evidence="2">
    <location>
        <position position="1"/>
    </location>
</feature>
<gene>
    <name evidence="2" type="ORF">SCF082_LOCUS38086</name>
</gene>
<dbReference type="EMBL" id="CAXAMM010038651">
    <property type="protein sequence ID" value="CAK9079814.1"/>
    <property type="molecule type" value="Genomic_DNA"/>
</dbReference>
<sequence length="258" mass="28144">AVISRAVASLCFLALLPLATAQSDTCGIHGTCSEESEVAASGQELQVRQQVRHLLQPYEWNQHEIKLVIAIAEAAKVGGAGCVIAGILVGFSAAVVAGPFGALAPAALGCATWGAIVTVFKGANDVTEKWSQEMQAAYRLRKASKLSMQYFKQVDAFDLVGASEDKVRKLISHKYREASMRYDRVGRKLRQAGREPTEKDLKGATEKYDNALFAKVFLLEVIPQYGDIGEYADDQVVESFYRRFGGLGLQRMCKDYGV</sequence>
<dbReference type="Proteomes" id="UP001642464">
    <property type="component" value="Unassembled WGS sequence"/>
</dbReference>
<name>A0ABP0PV70_9DINO</name>
<accession>A0ABP0PV70</accession>
<protein>
    <recommendedName>
        <fullName evidence="4">J domain-containing protein</fullName>
    </recommendedName>
</protein>
<evidence type="ECO:0000256" key="1">
    <source>
        <dbReference type="SAM" id="SignalP"/>
    </source>
</evidence>
<evidence type="ECO:0000313" key="3">
    <source>
        <dbReference type="Proteomes" id="UP001642464"/>
    </source>
</evidence>
<evidence type="ECO:0008006" key="4">
    <source>
        <dbReference type="Google" id="ProtNLM"/>
    </source>
</evidence>
<organism evidence="2 3">
    <name type="scientific">Durusdinium trenchii</name>
    <dbReference type="NCBI Taxonomy" id="1381693"/>
    <lineage>
        <taxon>Eukaryota</taxon>
        <taxon>Sar</taxon>
        <taxon>Alveolata</taxon>
        <taxon>Dinophyceae</taxon>
        <taxon>Suessiales</taxon>
        <taxon>Symbiodiniaceae</taxon>
        <taxon>Durusdinium</taxon>
    </lineage>
</organism>
<keyword evidence="1" id="KW-0732">Signal</keyword>
<reference evidence="2 3" key="1">
    <citation type="submission" date="2024-02" db="EMBL/GenBank/DDBJ databases">
        <authorList>
            <person name="Chen Y."/>
            <person name="Shah S."/>
            <person name="Dougan E. K."/>
            <person name="Thang M."/>
            <person name="Chan C."/>
        </authorList>
    </citation>
    <scope>NUCLEOTIDE SEQUENCE [LARGE SCALE GENOMIC DNA]</scope>
</reference>
<proteinExistence type="predicted"/>
<evidence type="ECO:0000313" key="2">
    <source>
        <dbReference type="EMBL" id="CAK9079814.1"/>
    </source>
</evidence>